<accession>A0A5C6EBN0</accession>
<dbReference type="Pfam" id="PF08878">
    <property type="entry name" value="HamA"/>
    <property type="match status" value="1"/>
</dbReference>
<sequence>MEKLSASVKNSLFPPWFEGEKCSVNNVIVMIERVDGRAIVFDSLVEIAADHVVGLKAIKKLGGFPKATHLLENRVPTTKIGRSGMLGEILATEYVAQETEFSVPVRRLRHRDTRELAMRGDDVLGFRLAKTRVKVMKVEAKSRVSLATAHLAEARTGLANHRGRPNPETLAFLECILRLDDRDTEADPITFLLKNPIYVKDVCHLLFTLSGSAPRNLLEANSQAVHKGIELRLCGCRVKKHADFVKAVFDECVASGK</sequence>
<evidence type="ECO:0000313" key="3">
    <source>
        <dbReference type="Proteomes" id="UP000315471"/>
    </source>
</evidence>
<dbReference type="EMBL" id="SJPY01000001">
    <property type="protein sequence ID" value="TWU44926.1"/>
    <property type="molecule type" value="Genomic_DNA"/>
</dbReference>
<dbReference type="Proteomes" id="UP000315471">
    <property type="component" value="Unassembled WGS sequence"/>
</dbReference>
<organism evidence="2 3">
    <name type="scientific">Novipirellula aureliae</name>
    <dbReference type="NCBI Taxonomy" id="2527966"/>
    <lineage>
        <taxon>Bacteria</taxon>
        <taxon>Pseudomonadati</taxon>
        <taxon>Planctomycetota</taxon>
        <taxon>Planctomycetia</taxon>
        <taxon>Pirellulales</taxon>
        <taxon>Pirellulaceae</taxon>
        <taxon>Novipirellula</taxon>
    </lineage>
</organism>
<evidence type="ECO:0000313" key="2">
    <source>
        <dbReference type="EMBL" id="TWU44926.1"/>
    </source>
</evidence>
<dbReference type="AlphaFoldDB" id="A0A5C6EBN0"/>
<feature type="domain" description="Anti-bacteriophage protein A/HamA C-terminal" evidence="1">
    <location>
        <begin position="42"/>
        <end position="251"/>
    </location>
</feature>
<proteinExistence type="predicted"/>
<keyword evidence="3" id="KW-1185">Reference proteome</keyword>
<dbReference type="InterPro" id="IPR014976">
    <property type="entry name" value="AbpA_HamA_C"/>
</dbReference>
<protein>
    <recommendedName>
        <fullName evidence="1">Anti-bacteriophage protein A/HamA C-terminal domain-containing protein</fullName>
    </recommendedName>
</protein>
<evidence type="ECO:0000259" key="1">
    <source>
        <dbReference type="Pfam" id="PF08878"/>
    </source>
</evidence>
<name>A0A5C6EBN0_9BACT</name>
<reference evidence="2 3" key="1">
    <citation type="submission" date="2019-02" db="EMBL/GenBank/DDBJ databases">
        <title>Deep-cultivation of Planctomycetes and their phenomic and genomic characterization uncovers novel biology.</title>
        <authorList>
            <person name="Wiegand S."/>
            <person name="Jogler M."/>
            <person name="Boedeker C."/>
            <person name="Pinto D."/>
            <person name="Vollmers J."/>
            <person name="Rivas-Marin E."/>
            <person name="Kohn T."/>
            <person name="Peeters S.H."/>
            <person name="Heuer A."/>
            <person name="Rast P."/>
            <person name="Oberbeckmann S."/>
            <person name="Bunk B."/>
            <person name="Jeske O."/>
            <person name="Meyerdierks A."/>
            <person name="Storesund J.E."/>
            <person name="Kallscheuer N."/>
            <person name="Luecker S."/>
            <person name="Lage O.M."/>
            <person name="Pohl T."/>
            <person name="Merkel B.J."/>
            <person name="Hornburger P."/>
            <person name="Mueller R.-W."/>
            <person name="Bruemmer F."/>
            <person name="Labrenz M."/>
            <person name="Spormann A.M."/>
            <person name="Op Den Camp H."/>
            <person name="Overmann J."/>
            <person name="Amann R."/>
            <person name="Jetten M.S.M."/>
            <person name="Mascher T."/>
            <person name="Medema M.H."/>
            <person name="Devos D.P."/>
            <person name="Kaster A.-K."/>
            <person name="Ovreas L."/>
            <person name="Rohde M."/>
            <person name="Galperin M.Y."/>
            <person name="Jogler C."/>
        </authorList>
    </citation>
    <scope>NUCLEOTIDE SEQUENCE [LARGE SCALE GENOMIC DNA]</scope>
    <source>
        <strain evidence="2 3">Q31b</strain>
    </source>
</reference>
<gene>
    <name evidence="2" type="ORF">Q31b_00970</name>
</gene>
<comment type="caution">
    <text evidence="2">The sequence shown here is derived from an EMBL/GenBank/DDBJ whole genome shotgun (WGS) entry which is preliminary data.</text>
</comment>